<dbReference type="Pfam" id="PF00550">
    <property type="entry name" value="PP-binding"/>
    <property type="match status" value="1"/>
</dbReference>
<feature type="transmembrane region" description="Helical" evidence="4">
    <location>
        <begin position="630"/>
        <end position="651"/>
    </location>
</feature>
<dbReference type="SUPFAM" id="SSF47336">
    <property type="entry name" value="ACP-like"/>
    <property type="match status" value="1"/>
</dbReference>
<feature type="region of interest" description="Disordered" evidence="3">
    <location>
        <begin position="1027"/>
        <end position="1055"/>
    </location>
</feature>
<dbReference type="InterPro" id="IPR000873">
    <property type="entry name" value="AMP-dep_synth/lig_dom"/>
</dbReference>
<dbReference type="Gene3D" id="3.40.50.12780">
    <property type="entry name" value="N-terminal domain of ligase-like"/>
    <property type="match status" value="1"/>
</dbReference>
<dbReference type="RefSeq" id="WP_140738281.1">
    <property type="nucleotide sequence ID" value="NZ_RCZM01000002.1"/>
</dbReference>
<feature type="transmembrane region" description="Helical" evidence="4">
    <location>
        <begin position="867"/>
        <end position="889"/>
    </location>
</feature>
<keyword evidence="2" id="KW-0597">Phosphoprotein</keyword>
<evidence type="ECO:0000256" key="3">
    <source>
        <dbReference type="SAM" id="MobiDB-lite"/>
    </source>
</evidence>
<proteinExistence type="predicted"/>
<dbReference type="SUPFAM" id="SSF51161">
    <property type="entry name" value="Trimeric LpxA-like enzymes"/>
    <property type="match status" value="3"/>
</dbReference>
<evidence type="ECO:0000313" key="7">
    <source>
        <dbReference type="Proteomes" id="UP000317722"/>
    </source>
</evidence>
<dbReference type="PANTHER" id="PTHR45527:SF1">
    <property type="entry name" value="FATTY ACID SYNTHASE"/>
    <property type="match status" value="1"/>
</dbReference>
<sequence>MTLLRGHQAPAARTLVGIFEETVLLAPDEPALDNGASVLTYGEFHEASELVARELNGLGIGRGDRVGIRLRSGTVDLYVAIMGALMAGAAYVPVDADDPDERARTVFTEADVAAVIRDDLVIDLAASGASPAVGAEVPELGDDAWIIFTSGSTGVPKGVAVSHRSAAAFVDAESELFLQERPLAAGDRVMAGLSVAFDASCEEMWLAWRYAACLVPAPRSLVRSGMELGPWLVANRITVVSTVPTLAALWPTEALAGVRLLILGGEACPPEIGIRLATGEREVWNTYGPTEATVVACGARLMGHGPVRIGLPLAGWDLAVVDSTGTPVQAGETGELIIGGVGLARYLDVDKDAEKFAPMPSLGWERAYRSGDLVRNDLEGLVFAGRADDQVKVGGRRIELGEVDSALLSLPGVTGAATAVRHTGAGHAMLVGYLVITDDFHLETALASLRATMPGPLVPRLAEVDSLPTRTSGKIDRDALPWPVATLGGKPKAGEPVRLEGTAAWLQELWLEILGAVVSGPREDFFDIGGGSLAAAHLVSRLRERFPEVTVADVYDAPRLEDLARLLDDLAVPAAAQNRNVRPVPLDTQLGQVAFTIPLRTLTGLRWSVWVGAANNVAGQLWGLTWLPSVPWWVVAVGWLVLVTPAGRLVLSALGARLLLRGVGPGQYRRGGRVHLRLWAAERLTDELGAANLAGAPWMRLYARALGATMGRHVDLHAIPPVTGLASFGDECSVEPEVDLAGHWLDGDLLHIGRVDVGAAARIGARSTLAPGSAVGARAEVAPGSAVFGIIPADQSWAGAPARRTGRARGPWDDQRPRNRSLWLAAYGGVAVLIALLPAVAVVVGIASVAGQLRDTTGLASAVTAALIWLPVATVVGLLVLAVLVLALVRLLGLGLTSGHHPIHGRQAWQAWSTIRVMDEARTWLFPLYSSSLTPTWLRLLGARIGRDVEASTVLLIPKLTTVNDGAFLADDTLLGGYELGGGWLRIEHVKVGKHAFVGNSGMTAPGRRVPKRGLVAVLSAAPRRTKAKPGTSWLGSPPTELRRPTESGDKSRTYDPPRRLRIARALVEVCRLVAVIAHVAICVGVIAYTEWAASELGWWVAAATTGLALLAAGAVAAFVATAAKWLLVGRIAAREFPLWSSFVWRNELADTFVEVVAAPWFARGATGTVVLNWWLRSMGARIGRGVWCETYWLPEADLVDLQDGVTVNRGCVVQTHLFHDRLLSMAAVTMRTGSTLGSNGVILPAAVIGRHATVGPVSLVMRGESVPDGTRWIGNPIGPWPAEDVEVATR</sequence>
<dbReference type="EMBL" id="RCZM01000002">
    <property type="protein sequence ID" value="TPG18181.1"/>
    <property type="molecule type" value="Genomic_DNA"/>
</dbReference>
<organism evidence="6 7">
    <name type="scientific">Pedococcus bigeumensis</name>
    <dbReference type="NCBI Taxonomy" id="433644"/>
    <lineage>
        <taxon>Bacteria</taxon>
        <taxon>Bacillati</taxon>
        <taxon>Actinomycetota</taxon>
        <taxon>Actinomycetes</taxon>
        <taxon>Micrococcales</taxon>
        <taxon>Intrasporangiaceae</taxon>
        <taxon>Pedococcus</taxon>
    </lineage>
</organism>
<feature type="transmembrane region" description="Helical" evidence="4">
    <location>
        <begin position="1101"/>
        <end position="1128"/>
    </location>
</feature>
<evidence type="ECO:0000256" key="2">
    <source>
        <dbReference type="ARBA" id="ARBA00022553"/>
    </source>
</evidence>
<dbReference type="InterPro" id="IPR009081">
    <property type="entry name" value="PP-bd_ACP"/>
</dbReference>
<dbReference type="PROSITE" id="PS50075">
    <property type="entry name" value="CARRIER"/>
    <property type="match status" value="1"/>
</dbReference>
<name>A0A502D2E9_9MICO</name>
<dbReference type="GO" id="GO:0043041">
    <property type="term" value="P:amino acid activation for nonribosomal peptide biosynthetic process"/>
    <property type="evidence" value="ECO:0007669"/>
    <property type="project" value="TreeGrafter"/>
</dbReference>
<gene>
    <name evidence="6" type="ORF">EAH86_07265</name>
</gene>
<dbReference type="InterPro" id="IPR036736">
    <property type="entry name" value="ACP-like_sf"/>
</dbReference>
<dbReference type="Pfam" id="PF00501">
    <property type="entry name" value="AMP-binding"/>
    <property type="match status" value="1"/>
</dbReference>
<dbReference type="InterPro" id="IPR020845">
    <property type="entry name" value="AMP-binding_CS"/>
</dbReference>
<dbReference type="SMART" id="SM00823">
    <property type="entry name" value="PKS_PP"/>
    <property type="match status" value="1"/>
</dbReference>
<evidence type="ECO:0000256" key="1">
    <source>
        <dbReference type="ARBA" id="ARBA00022450"/>
    </source>
</evidence>
<keyword evidence="7" id="KW-1185">Reference proteome</keyword>
<evidence type="ECO:0000259" key="5">
    <source>
        <dbReference type="PROSITE" id="PS50075"/>
    </source>
</evidence>
<keyword evidence="4" id="KW-0472">Membrane</keyword>
<dbReference type="PROSITE" id="PS00455">
    <property type="entry name" value="AMP_BINDING"/>
    <property type="match status" value="1"/>
</dbReference>
<feature type="transmembrane region" description="Helical" evidence="4">
    <location>
        <begin position="822"/>
        <end position="847"/>
    </location>
</feature>
<comment type="caution">
    <text evidence="6">The sequence shown here is derived from an EMBL/GenBank/DDBJ whole genome shotgun (WGS) entry which is preliminary data.</text>
</comment>
<keyword evidence="1" id="KW-0596">Phosphopantetheine</keyword>
<keyword evidence="4" id="KW-0812">Transmembrane</keyword>
<dbReference type="CDD" id="cd05930">
    <property type="entry name" value="A_NRPS"/>
    <property type="match status" value="1"/>
</dbReference>
<dbReference type="InterPro" id="IPR045851">
    <property type="entry name" value="AMP-bd_C_sf"/>
</dbReference>
<dbReference type="GO" id="GO:0044550">
    <property type="term" value="P:secondary metabolite biosynthetic process"/>
    <property type="evidence" value="ECO:0007669"/>
    <property type="project" value="TreeGrafter"/>
</dbReference>
<feature type="compositionally biased region" description="Basic and acidic residues" evidence="3">
    <location>
        <begin position="1041"/>
        <end position="1055"/>
    </location>
</feature>
<dbReference type="InterPro" id="IPR011004">
    <property type="entry name" value="Trimer_LpxA-like_sf"/>
</dbReference>
<feature type="domain" description="Carrier" evidence="5">
    <location>
        <begin position="497"/>
        <end position="571"/>
    </location>
</feature>
<keyword evidence="4" id="KW-1133">Transmembrane helix</keyword>
<dbReference type="SUPFAM" id="SSF56801">
    <property type="entry name" value="Acetyl-CoA synthetase-like"/>
    <property type="match status" value="1"/>
</dbReference>
<feature type="transmembrane region" description="Helical" evidence="4">
    <location>
        <begin position="1070"/>
        <end position="1089"/>
    </location>
</feature>
<dbReference type="PANTHER" id="PTHR45527">
    <property type="entry name" value="NONRIBOSOMAL PEPTIDE SYNTHETASE"/>
    <property type="match status" value="1"/>
</dbReference>
<accession>A0A502D2E9</accession>
<dbReference type="OrthoDB" id="2472181at2"/>
<dbReference type="GO" id="GO:0005737">
    <property type="term" value="C:cytoplasm"/>
    <property type="evidence" value="ECO:0007669"/>
    <property type="project" value="TreeGrafter"/>
</dbReference>
<dbReference type="Proteomes" id="UP000317722">
    <property type="component" value="Unassembled WGS sequence"/>
</dbReference>
<dbReference type="InterPro" id="IPR042099">
    <property type="entry name" value="ANL_N_sf"/>
</dbReference>
<evidence type="ECO:0000256" key="4">
    <source>
        <dbReference type="SAM" id="Phobius"/>
    </source>
</evidence>
<dbReference type="Gene3D" id="1.10.1200.10">
    <property type="entry name" value="ACP-like"/>
    <property type="match status" value="1"/>
</dbReference>
<reference evidence="6 7" key="1">
    <citation type="journal article" date="2019" name="Environ. Microbiol.">
        <title>Species interactions and distinct microbial communities in high Arctic permafrost affected cryosols are associated with the CH4 and CO2 gas fluxes.</title>
        <authorList>
            <person name="Altshuler I."/>
            <person name="Hamel J."/>
            <person name="Turney S."/>
            <person name="Magnuson E."/>
            <person name="Levesque R."/>
            <person name="Greer C."/>
            <person name="Whyte L.G."/>
        </authorList>
    </citation>
    <scope>NUCLEOTIDE SEQUENCE [LARGE SCALE GENOMIC DNA]</scope>
    <source>
        <strain evidence="6 7">S9.3A</strain>
    </source>
</reference>
<dbReference type="Gene3D" id="3.30.300.30">
    <property type="match status" value="1"/>
</dbReference>
<dbReference type="Gene3D" id="2.160.10.10">
    <property type="entry name" value="Hexapeptide repeat proteins"/>
    <property type="match status" value="2"/>
</dbReference>
<dbReference type="NCBIfam" id="TIGR02353">
    <property type="entry name" value="NRPS_term_dom"/>
    <property type="match status" value="1"/>
</dbReference>
<dbReference type="InterPro" id="IPR012728">
    <property type="entry name" value="Pls/PosA_C"/>
</dbReference>
<dbReference type="InterPro" id="IPR020806">
    <property type="entry name" value="PKS_PP-bd"/>
</dbReference>
<dbReference type="GO" id="GO:0031177">
    <property type="term" value="F:phosphopantetheine binding"/>
    <property type="evidence" value="ECO:0007669"/>
    <property type="project" value="InterPro"/>
</dbReference>
<evidence type="ECO:0000313" key="6">
    <source>
        <dbReference type="EMBL" id="TPG18181.1"/>
    </source>
</evidence>
<protein>
    <submittedName>
        <fullName evidence="6">Amino acid adenylation protein</fullName>
    </submittedName>
</protein>